<name>A0A6M8BCQ7_9CYAN</name>
<dbReference type="KEGG" id="theu:HPC62_07535"/>
<protein>
    <submittedName>
        <fullName evidence="1">Uncharacterized protein</fullName>
    </submittedName>
</protein>
<evidence type="ECO:0000313" key="1">
    <source>
        <dbReference type="EMBL" id="QKD82070.1"/>
    </source>
</evidence>
<dbReference type="AlphaFoldDB" id="A0A6M8BCQ7"/>
<dbReference type="Proteomes" id="UP000505210">
    <property type="component" value="Chromosome"/>
</dbReference>
<accession>A0A6M8BCQ7</accession>
<gene>
    <name evidence="1" type="ORF">HPC62_07535</name>
</gene>
<evidence type="ECO:0000313" key="2">
    <source>
        <dbReference type="Proteomes" id="UP000505210"/>
    </source>
</evidence>
<organism evidence="1 2">
    <name type="scientific">Thermoleptolyngbya sichuanensis A183</name>
    <dbReference type="NCBI Taxonomy" id="2737172"/>
    <lineage>
        <taxon>Bacteria</taxon>
        <taxon>Bacillati</taxon>
        <taxon>Cyanobacteriota</taxon>
        <taxon>Cyanophyceae</taxon>
        <taxon>Oculatellales</taxon>
        <taxon>Oculatellaceae</taxon>
        <taxon>Thermoleptolyngbya</taxon>
        <taxon>Thermoleptolyngbya sichuanensis</taxon>
    </lineage>
</organism>
<reference evidence="1 2" key="1">
    <citation type="submission" date="2020-05" db="EMBL/GenBank/DDBJ databases">
        <title>Complete genome sequence of of a novel Thermoleptolyngbya strain isolated from hot springs of Ganzi, Sichuan China.</title>
        <authorList>
            <person name="Tang J."/>
            <person name="Daroch M."/>
            <person name="Li L."/>
            <person name="Waleron K."/>
            <person name="Waleron M."/>
            <person name="Waleron M."/>
        </authorList>
    </citation>
    <scope>NUCLEOTIDE SEQUENCE [LARGE SCALE GENOMIC DNA]</scope>
    <source>
        <strain evidence="1 2">PKUAC-SCTA183</strain>
    </source>
</reference>
<dbReference type="RefSeq" id="WP_172354500.1">
    <property type="nucleotide sequence ID" value="NZ_CP053661.1"/>
</dbReference>
<dbReference type="EMBL" id="CP053661">
    <property type="protein sequence ID" value="QKD82070.1"/>
    <property type="molecule type" value="Genomic_DNA"/>
</dbReference>
<keyword evidence="2" id="KW-1185">Reference proteome</keyword>
<sequence length="74" mass="8549">MTIFQTKQLSIADVHKRLGFQRGYAPSFEPFLVLEPITPREQEELRQIRNDFDVLFDVLNEPLASSSSPIKKQS</sequence>
<proteinExistence type="predicted"/>